<dbReference type="AlphaFoldDB" id="A0A3B4AXY9"/>
<keyword evidence="1" id="KW-0547">Nucleotide-binding</keyword>
<protein>
    <recommendedName>
        <fullName evidence="7">HIT domain-containing protein</fullName>
    </recommendedName>
</protein>
<comment type="catalytic activity">
    <reaction evidence="3">
        <text>adenosine 5'-phosphoramidate + H2O = NH4(+) + AMP</text>
        <dbReference type="Rhea" id="RHEA:67916"/>
        <dbReference type="ChEBI" id="CHEBI:15377"/>
        <dbReference type="ChEBI" id="CHEBI:28938"/>
        <dbReference type="ChEBI" id="CHEBI:57890"/>
        <dbReference type="ChEBI" id="CHEBI:456215"/>
    </reaction>
</comment>
<dbReference type="Gene3D" id="3.30.428.10">
    <property type="entry name" value="HIT-like"/>
    <property type="match status" value="1"/>
</dbReference>
<dbReference type="Pfam" id="PF11969">
    <property type="entry name" value="DcpS_C"/>
    <property type="match status" value="1"/>
</dbReference>
<evidence type="ECO:0000313" key="5">
    <source>
        <dbReference type="Ensembl" id="ENSPMGP00000021176.1"/>
    </source>
</evidence>
<reference evidence="5" key="2">
    <citation type="submission" date="2025-09" db="UniProtKB">
        <authorList>
            <consortium name="Ensembl"/>
        </authorList>
    </citation>
    <scope>IDENTIFICATION</scope>
</reference>
<evidence type="ECO:0008006" key="7">
    <source>
        <dbReference type="Google" id="ProtNLM"/>
    </source>
</evidence>
<dbReference type="SUPFAM" id="SSF54197">
    <property type="entry name" value="HIT-like"/>
    <property type="match status" value="1"/>
</dbReference>
<dbReference type="Ensembl" id="ENSPMGT00000022569.1">
    <property type="protein sequence ID" value="ENSPMGP00000021176.1"/>
    <property type="gene ID" value="ENSPMGG00000017157.1"/>
</dbReference>
<dbReference type="PANTHER" id="PTHR12486">
    <property type="entry name" value="APRATAXIN-RELATED"/>
    <property type="match status" value="1"/>
</dbReference>
<organism evidence="5 6">
    <name type="scientific">Periophthalmus magnuspinnatus</name>
    <dbReference type="NCBI Taxonomy" id="409849"/>
    <lineage>
        <taxon>Eukaryota</taxon>
        <taxon>Metazoa</taxon>
        <taxon>Chordata</taxon>
        <taxon>Craniata</taxon>
        <taxon>Vertebrata</taxon>
        <taxon>Euteleostomi</taxon>
        <taxon>Actinopterygii</taxon>
        <taxon>Neopterygii</taxon>
        <taxon>Teleostei</taxon>
        <taxon>Neoteleostei</taxon>
        <taxon>Acanthomorphata</taxon>
        <taxon>Gobiaria</taxon>
        <taxon>Gobiiformes</taxon>
        <taxon>Gobioidei</taxon>
        <taxon>Gobiidae</taxon>
        <taxon>Oxudercinae</taxon>
        <taxon>Periophthalmus</taxon>
    </lineage>
</organism>
<evidence type="ECO:0000256" key="4">
    <source>
        <dbReference type="ARBA" id="ARBA00025764"/>
    </source>
</evidence>
<dbReference type="Proteomes" id="UP000261520">
    <property type="component" value="Unplaced"/>
</dbReference>
<keyword evidence="6" id="KW-1185">Reference proteome</keyword>
<dbReference type="PANTHER" id="PTHR12486:SF5">
    <property type="entry name" value="ADENOSINE 5'-MONOPHOSPHORAMIDASE HINT3"/>
    <property type="match status" value="1"/>
</dbReference>
<proteinExistence type="inferred from homology"/>
<evidence type="ECO:0000256" key="2">
    <source>
        <dbReference type="ARBA" id="ARBA00022801"/>
    </source>
</evidence>
<dbReference type="GO" id="GO:0000166">
    <property type="term" value="F:nucleotide binding"/>
    <property type="evidence" value="ECO:0007669"/>
    <property type="project" value="UniProtKB-KW"/>
</dbReference>
<sequence length="144" mass="16430">MEPHVAIVGNNCKFCEIANNQTDTEVLMSDCEMVCFCDLKPGDTHHYLIISKTRIDNCMKLQADHIKLVGEKMKDMGMRMLQMNKMSDLDDSGRMGFHGSSQSNPQWMVHGQIHKSMHHYGPQSHWFITLSIQPLQVKGPTRAK</sequence>
<evidence type="ECO:0000313" key="6">
    <source>
        <dbReference type="Proteomes" id="UP000261520"/>
    </source>
</evidence>
<dbReference type="GO" id="GO:0016787">
    <property type="term" value="F:hydrolase activity"/>
    <property type="evidence" value="ECO:0007669"/>
    <property type="project" value="UniProtKB-KW"/>
</dbReference>
<dbReference type="STRING" id="409849.ENSPMGP00000021176"/>
<name>A0A3B4AXY9_9GOBI</name>
<accession>A0A3B4AXY9</accession>
<dbReference type="InterPro" id="IPR036265">
    <property type="entry name" value="HIT-like_sf"/>
</dbReference>
<keyword evidence="2" id="KW-0378">Hydrolase</keyword>
<reference evidence="5" key="1">
    <citation type="submission" date="2025-08" db="UniProtKB">
        <authorList>
            <consortium name="Ensembl"/>
        </authorList>
    </citation>
    <scope>IDENTIFICATION</scope>
</reference>
<comment type="similarity">
    <text evidence="4">Belongs to the HINT family.</text>
</comment>
<evidence type="ECO:0000256" key="3">
    <source>
        <dbReference type="ARBA" id="ARBA00024472"/>
    </source>
</evidence>
<evidence type="ECO:0000256" key="1">
    <source>
        <dbReference type="ARBA" id="ARBA00022741"/>
    </source>
</evidence>